<evidence type="ECO:0000259" key="2">
    <source>
        <dbReference type="Pfam" id="PF00582"/>
    </source>
</evidence>
<name>A0A4V2MJ63_9SPHI</name>
<evidence type="ECO:0000256" key="1">
    <source>
        <dbReference type="ARBA" id="ARBA00008791"/>
    </source>
</evidence>
<dbReference type="InterPro" id="IPR006016">
    <property type="entry name" value="UspA"/>
</dbReference>
<sequence length="295" mass="32913">MKTLLLLTDFSTAGNHSAEYGYNLAKVLNANVILCNAVTIPAQLSEVGDIDWPLIGYDGVIDDSDEELKKLKKHFEHTDRSSGFHPQISTFNQTGRLADVVENVMQGCNADMVVMGTHRKGIAHFLLDNNCRNMINATSCPLLLIPPHAVFRDFGKIAFATNFEYPQQDFEDIYKLIRIANIFRSDILVTHIHAAHPQSVDHQHIVDELLTGIFNKANYPNIFYKSVENEDIGTGLNLFCEDQQIGLLVMVHRPHDFFDIILKGSHTQQMAANITIPLLVLPDGNKSPACKASTT</sequence>
<dbReference type="InterPro" id="IPR006015">
    <property type="entry name" value="Universal_stress_UspA"/>
</dbReference>
<keyword evidence="4" id="KW-1185">Reference proteome</keyword>
<protein>
    <submittedName>
        <fullName evidence="3">Universal stress protein</fullName>
    </submittedName>
</protein>
<dbReference type="PANTHER" id="PTHR46268">
    <property type="entry name" value="STRESS RESPONSE PROTEIN NHAX"/>
    <property type="match status" value="1"/>
</dbReference>
<feature type="domain" description="UspA" evidence="2">
    <location>
        <begin position="1"/>
        <end position="146"/>
    </location>
</feature>
<dbReference type="Proteomes" id="UP000291117">
    <property type="component" value="Unassembled WGS sequence"/>
</dbReference>
<dbReference type="EMBL" id="SJSM01000012">
    <property type="protein sequence ID" value="TCC93086.1"/>
    <property type="molecule type" value="Genomic_DNA"/>
</dbReference>
<comment type="similarity">
    <text evidence="1">Belongs to the universal stress protein A family.</text>
</comment>
<comment type="caution">
    <text evidence="3">The sequence shown here is derived from an EMBL/GenBank/DDBJ whole genome shotgun (WGS) entry which is preliminary data.</text>
</comment>
<evidence type="ECO:0000313" key="3">
    <source>
        <dbReference type="EMBL" id="TCC93086.1"/>
    </source>
</evidence>
<dbReference type="OrthoDB" id="9788959at2"/>
<dbReference type="Gene3D" id="3.40.50.12370">
    <property type="match status" value="1"/>
</dbReference>
<dbReference type="AlphaFoldDB" id="A0A4V2MJ63"/>
<organism evidence="3 4">
    <name type="scientific">Pedobacter hiemivivus</name>
    <dbReference type="NCBI Taxonomy" id="2530454"/>
    <lineage>
        <taxon>Bacteria</taxon>
        <taxon>Pseudomonadati</taxon>
        <taxon>Bacteroidota</taxon>
        <taxon>Sphingobacteriia</taxon>
        <taxon>Sphingobacteriales</taxon>
        <taxon>Sphingobacteriaceae</taxon>
        <taxon>Pedobacter</taxon>
    </lineage>
</organism>
<dbReference type="PANTHER" id="PTHR46268:SF6">
    <property type="entry name" value="UNIVERSAL STRESS PROTEIN UP12"/>
    <property type="match status" value="1"/>
</dbReference>
<reference evidence="3 4" key="1">
    <citation type="submission" date="2019-02" db="EMBL/GenBank/DDBJ databases">
        <title>Pedobacter sp. RP-3-8 sp. nov., isolated from Arctic soil.</title>
        <authorList>
            <person name="Dahal R.H."/>
        </authorList>
    </citation>
    <scope>NUCLEOTIDE SEQUENCE [LARGE SCALE GENOMIC DNA]</scope>
    <source>
        <strain evidence="3 4">RP-3-8</strain>
    </source>
</reference>
<dbReference type="Pfam" id="PF00582">
    <property type="entry name" value="Usp"/>
    <property type="match status" value="1"/>
</dbReference>
<dbReference type="PRINTS" id="PR01438">
    <property type="entry name" value="UNVRSLSTRESS"/>
</dbReference>
<evidence type="ECO:0000313" key="4">
    <source>
        <dbReference type="Proteomes" id="UP000291117"/>
    </source>
</evidence>
<proteinExistence type="inferred from homology"/>
<dbReference type="SUPFAM" id="SSF52402">
    <property type="entry name" value="Adenine nucleotide alpha hydrolases-like"/>
    <property type="match status" value="2"/>
</dbReference>
<dbReference type="RefSeq" id="WP_131610461.1">
    <property type="nucleotide sequence ID" value="NZ_SJSM01000012.1"/>
</dbReference>
<dbReference type="CDD" id="cd00293">
    <property type="entry name" value="USP-like"/>
    <property type="match status" value="1"/>
</dbReference>
<accession>A0A4V2MJ63</accession>
<gene>
    <name evidence="3" type="ORF">EZ444_17625</name>
</gene>